<reference evidence="1 2" key="1">
    <citation type="submission" date="2016-11" db="EMBL/GenBank/DDBJ databases">
        <authorList>
            <person name="Varghese N."/>
            <person name="Submissions S."/>
        </authorList>
    </citation>
    <scope>NUCLEOTIDE SEQUENCE [LARGE SCALE GENOMIC DNA]</scope>
    <source>
        <strain evidence="1 2">DSM 20664</strain>
    </source>
</reference>
<dbReference type="Proteomes" id="UP000185093">
    <property type="component" value="Unassembled WGS sequence"/>
</dbReference>
<accession>A0ABY1JDX5</accession>
<gene>
    <name evidence="1" type="ORF">SAMN05444368_1288</name>
</gene>
<keyword evidence="2" id="KW-1185">Reference proteome</keyword>
<organism evidence="1 2">
    <name type="scientific">Acetomicrobium flavidum</name>
    <dbReference type="NCBI Taxonomy" id="49896"/>
    <lineage>
        <taxon>Bacteria</taxon>
        <taxon>Thermotogati</taxon>
        <taxon>Synergistota</taxon>
        <taxon>Synergistia</taxon>
        <taxon>Synergistales</taxon>
        <taxon>Acetomicrobiaceae</taxon>
        <taxon>Acetomicrobium</taxon>
    </lineage>
</organism>
<dbReference type="EMBL" id="FSQZ01000001">
    <property type="protein sequence ID" value="SIN69907.1"/>
    <property type="molecule type" value="Genomic_DNA"/>
</dbReference>
<sequence>MGHYWKIKCPVCGAETMSSKEEGLKVECSHFGRFVPEQSLVIYYNDLGEEIPVRLDDVGQACYKFTCPICSENIEACATMGAHQYYVKTNCTHFITLRRGENDKITAIFYDSFNNAYPVEVG</sequence>
<proteinExistence type="predicted"/>
<evidence type="ECO:0000313" key="1">
    <source>
        <dbReference type="EMBL" id="SIN69907.1"/>
    </source>
</evidence>
<name>A0ABY1JDX5_9BACT</name>
<comment type="caution">
    <text evidence="1">The sequence shown here is derived from an EMBL/GenBank/DDBJ whole genome shotgun (WGS) entry which is preliminary data.</text>
</comment>
<dbReference type="RefSeq" id="WP_014807707.1">
    <property type="nucleotide sequence ID" value="NZ_DAONBL010000011.1"/>
</dbReference>
<evidence type="ECO:0000313" key="2">
    <source>
        <dbReference type="Proteomes" id="UP000185093"/>
    </source>
</evidence>
<protein>
    <submittedName>
        <fullName evidence="1">Uncharacterized protein</fullName>
    </submittedName>
</protein>